<sequence length="253" mass="27104">MDLPLTDDAIARLETSTRDAVAPPAHETLDGWLLSYDASTVGRAKSAVPLRHHSLSPAALPDICTRYAQRGLKPIFRLADVAGLADVQAELRRLGFAPTQATLVQVAPTATVAGQSTSTAATCSPTPTQHWAAVYTAPGFDPVDGQHRLQALSRGQHGVYASLVQDGQPLCAGTAVYSQGWASLHGLRTAVNARGQGLAAQLMACLAQEALRRGLTETFLQVEAENTAALALYQRAGFVTAWRYHYWREFCVP</sequence>
<evidence type="ECO:0000313" key="4">
    <source>
        <dbReference type="EMBL" id="MDR7307729.1"/>
    </source>
</evidence>
<dbReference type="PANTHER" id="PTHR43420:SF12">
    <property type="entry name" value="N-ACETYLTRANSFERASE DOMAIN-CONTAINING PROTEIN"/>
    <property type="match status" value="1"/>
</dbReference>
<gene>
    <name evidence="4" type="ORF">J2X15_003033</name>
</gene>
<dbReference type="Pfam" id="PF24553">
    <property type="entry name" value="Rv0428c_C"/>
    <property type="match status" value="1"/>
</dbReference>
<keyword evidence="5" id="KW-1185">Reference proteome</keyword>
<name>A0ABU1ZQ95_9BURK</name>
<dbReference type="EMBL" id="JAVDXO010000007">
    <property type="protein sequence ID" value="MDR7307729.1"/>
    <property type="molecule type" value="Genomic_DNA"/>
</dbReference>
<accession>A0ABU1ZQ95</accession>
<dbReference type="InterPro" id="IPR056935">
    <property type="entry name" value="Rv0428c-like_C"/>
</dbReference>
<dbReference type="InterPro" id="IPR050680">
    <property type="entry name" value="YpeA/RimI_acetyltransf"/>
</dbReference>
<evidence type="ECO:0000259" key="3">
    <source>
        <dbReference type="PROSITE" id="PS51186"/>
    </source>
</evidence>
<reference evidence="4 5" key="1">
    <citation type="submission" date="2023-07" db="EMBL/GenBank/DDBJ databases">
        <title>Sorghum-associated microbial communities from plants grown in Nebraska, USA.</title>
        <authorList>
            <person name="Schachtman D."/>
        </authorList>
    </citation>
    <scope>NUCLEOTIDE SEQUENCE [LARGE SCALE GENOMIC DNA]</scope>
    <source>
        <strain evidence="4 5">BE308</strain>
    </source>
</reference>
<dbReference type="SUPFAM" id="SSF55729">
    <property type="entry name" value="Acyl-CoA N-acyltransferases (Nat)"/>
    <property type="match status" value="1"/>
</dbReference>
<dbReference type="PANTHER" id="PTHR43420">
    <property type="entry name" value="ACETYLTRANSFERASE"/>
    <property type="match status" value="1"/>
</dbReference>
<keyword evidence="2" id="KW-0012">Acyltransferase</keyword>
<dbReference type="Gene3D" id="3.40.630.30">
    <property type="match status" value="1"/>
</dbReference>
<evidence type="ECO:0000313" key="5">
    <source>
        <dbReference type="Proteomes" id="UP001268089"/>
    </source>
</evidence>
<dbReference type="RefSeq" id="WP_310344196.1">
    <property type="nucleotide sequence ID" value="NZ_JAVDXO010000007.1"/>
</dbReference>
<feature type="domain" description="N-acetyltransferase" evidence="3">
    <location>
        <begin position="118"/>
        <end position="253"/>
    </location>
</feature>
<keyword evidence="1" id="KW-0808">Transferase</keyword>
<protein>
    <submittedName>
        <fullName evidence="4">Ribosomal protein S18 acetylase RimI-like enzyme</fullName>
    </submittedName>
</protein>
<comment type="caution">
    <text evidence="4">The sequence shown here is derived from an EMBL/GenBank/DDBJ whole genome shotgun (WGS) entry which is preliminary data.</text>
</comment>
<evidence type="ECO:0000256" key="1">
    <source>
        <dbReference type="ARBA" id="ARBA00022679"/>
    </source>
</evidence>
<dbReference type="Proteomes" id="UP001268089">
    <property type="component" value="Unassembled WGS sequence"/>
</dbReference>
<dbReference type="PROSITE" id="PS51186">
    <property type="entry name" value="GNAT"/>
    <property type="match status" value="1"/>
</dbReference>
<evidence type="ECO:0000256" key="2">
    <source>
        <dbReference type="ARBA" id="ARBA00023315"/>
    </source>
</evidence>
<proteinExistence type="predicted"/>
<dbReference type="InterPro" id="IPR016181">
    <property type="entry name" value="Acyl_CoA_acyltransferase"/>
</dbReference>
<dbReference type="InterPro" id="IPR000182">
    <property type="entry name" value="GNAT_dom"/>
</dbReference>
<organism evidence="4 5">
    <name type="scientific">Rhodoferax saidenbachensis</name>
    <dbReference type="NCBI Taxonomy" id="1484693"/>
    <lineage>
        <taxon>Bacteria</taxon>
        <taxon>Pseudomonadati</taxon>
        <taxon>Pseudomonadota</taxon>
        <taxon>Betaproteobacteria</taxon>
        <taxon>Burkholderiales</taxon>
        <taxon>Comamonadaceae</taxon>
        <taxon>Rhodoferax</taxon>
    </lineage>
</organism>